<feature type="transmembrane region" description="Helical" evidence="1">
    <location>
        <begin position="99"/>
        <end position="122"/>
    </location>
</feature>
<keyword evidence="2" id="KW-0808">Transferase</keyword>
<sequence>MNLSFIIYPITFILALCSIVYELILAQSLAAFLENTVLRYSITIGLYMCSMGFGALAAERFTKNPIITLLRIEILLVLTGGFSLIFLHMVDYFSSERIVLSLCAHMLILGVGFLTGFEIPLLMAIKGKDAEHSLLGINYFGAFCGTIIFAFIFYPRLGLMASAFLTGAMNGAAGILLATQHKQVEDQEKSQYYNLLSVQTILFVGIVICFMYAKPIGQFFIDQYMR</sequence>
<feature type="transmembrane region" description="Helical" evidence="1">
    <location>
        <begin position="160"/>
        <end position="180"/>
    </location>
</feature>
<dbReference type="EMBL" id="UOGJ01000110">
    <property type="protein sequence ID" value="VAX36801.1"/>
    <property type="molecule type" value="Genomic_DNA"/>
</dbReference>
<feature type="transmembrane region" description="Helical" evidence="1">
    <location>
        <begin position="134"/>
        <end position="154"/>
    </location>
</feature>
<organism evidence="2">
    <name type="scientific">hydrothermal vent metagenome</name>
    <dbReference type="NCBI Taxonomy" id="652676"/>
    <lineage>
        <taxon>unclassified sequences</taxon>
        <taxon>metagenomes</taxon>
        <taxon>ecological metagenomes</taxon>
    </lineage>
</organism>
<evidence type="ECO:0000313" key="2">
    <source>
        <dbReference type="EMBL" id="VAX36801.1"/>
    </source>
</evidence>
<evidence type="ECO:0000256" key="1">
    <source>
        <dbReference type="SAM" id="Phobius"/>
    </source>
</evidence>
<dbReference type="EC" id="2.5.1.16" evidence="2"/>
<dbReference type="GO" id="GO:0004766">
    <property type="term" value="F:spermidine synthase activity"/>
    <property type="evidence" value="ECO:0007669"/>
    <property type="project" value="UniProtKB-EC"/>
</dbReference>
<feature type="transmembrane region" description="Helical" evidence="1">
    <location>
        <begin position="5"/>
        <end position="25"/>
    </location>
</feature>
<keyword evidence="1" id="KW-0812">Transmembrane</keyword>
<name>A0A3B1DD68_9ZZZZ</name>
<protein>
    <submittedName>
        <fullName evidence="2">Spermidine synthase</fullName>
        <ecNumber evidence="2">2.5.1.16</ecNumber>
    </submittedName>
</protein>
<dbReference type="AlphaFoldDB" id="A0A3B1DD68"/>
<feature type="transmembrane region" description="Helical" evidence="1">
    <location>
        <begin position="69"/>
        <end position="87"/>
    </location>
</feature>
<keyword evidence="1" id="KW-0472">Membrane</keyword>
<proteinExistence type="predicted"/>
<feature type="transmembrane region" description="Helical" evidence="1">
    <location>
        <begin position="192"/>
        <end position="213"/>
    </location>
</feature>
<keyword evidence="1" id="KW-1133">Transmembrane helix</keyword>
<accession>A0A3B1DD68</accession>
<gene>
    <name evidence="2" type="ORF">MNBD_UNCLBAC01-1305</name>
</gene>
<feature type="transmembrane region" description="Helical" evidence="1">
    <location>
        <begin position="37"/>
        <end position="57"/>
    </location>
</feature>
<reference evidence="2" key="1">
    <citation type="submission" date="2018-06" db="EMBL/GenBank/DDBJ databases">
        <authorList>
            <person name="Zhirakovskaya E."/>
        </authorList>
    </citation>
    <scope>NUCLEOTIDE SEQUENCE</scope>
</reference>